<gene>
    <name evidence="1" type="primary">AlNc14C519G12027</name>
    <name evidence="1" type="ORF">ALNC14_135210</name>
</gene>
<accession>F0X0T3</accession>
<dbReference type="PANTHER" id="PTHR47169">
    <property type="entry name" value="OS01G0541250 PROTEIN"/>
    <property type="match status" value="1"/>
</dbReference>
<reference evidence="1" key="1">
    <citation type="journal article" date="2011" name="PLoS Biol.">
        <title>Gene gain and loss during evolution of obligate parasitism in the white rust pathogen of Arabidopsis thaliana.</title>
        <authorList>
            <person name="Kemen E."/>
            <person name="Gardiner A."/>
            <person name="Schultz-Larsen T."/>
            <person name="Kemen A.C."/>
            <person name="Balmuth A.L."/>
            <person name="Robert-Seilaniantz A."/>
            <person name="Bailey K."/>
            <person name="Holub E."/>
            <person name="Studholme D.J."/>
            <person name="Maclean D."/>
            <person name="Jones J.D."/>
        </authorList>
    </citation>
    <scope>NUCLEOTIDE SEQUENCE</scope>
</reference>
<dbReference type="GO" id="GO:0003676">
    <property type="term" value="F:nucleic acid binding"/>
    <property type="evidence" value="ECO:0007669"/>
    <property type="project" value="InterPro"/>
</dbReference>
<dbReference type="EMBL" id="FR824553">
    <property type="protein sequence ID" value="CCA27377.1"/>
    <property type="molecule type" value="Genomic_DNA"/>
</dbReference>
<organism evidence="1">
    <name type="scientific">Albugo laibachii Nc14</name>
    <dbReference type="NCBI Taxonomy" id="890382"/>
    <lineage>
        <taxon>Eukaryota</taxon>
        <taxon>Sar</taxon>
        <taxon>Stramenopiles</taxon>
        <taxon>Oomycota</taxon>
        <taxon>Peronosporomycetes</taxon>
        <taxon>Albuginales</taxon>
        <taxon>Albuginaceae</taxon>
        <taxon>Albugo</taxon>
    </lineage>
</organism>
<reference evidence="1" key="2">
    <citation type="submission" date="2011-02" db="EMBL/GenBank/DDBJ databases">
        <authorList>
            <person name="MacLean D."/>
        </authorList>
    </citation>
    <scope>NUCLEOTIDE SEQUENCE</scope>
</reference>
<sequence>MRYIGKVMFLAAVARPRKETAKNSCFGGKLQIWPFVERNIAQRTSTNLPAGTIETMPVTAVTRTEYVTMLLNNVIPAIATKFPRRSHRKVFYLQQDNSKPNIKEDDMLVGEAGRQLRLNLRLLCQAPNSPDFNVLDLGYF</sequence>
<dbReference type="Gene3D" id="3.30.420.10">
    <property type="entry name" value="Ribonuclease H-like superfamily/Ribonuclease H"/>
    <property type="match status" value="1"/>
</dbReference>
<name>F0X0T3_9STRA</name>
<dbReference type="AlphaFoldDB" id="F0X0T3"/>
<protein>
    <submittedName>
        <fullName evidence="1">Mar1 transposase putative</fullName>
    </submittedName>
</protein>
<dbReference type="InterPro" id="IPR036397">
    <property type="entry name" value="RNaseH_sf"/>
</dbReference>
<dbReference type="HOGENOM" id="CLU_032691_4_0_1"/>
<evidence type="ECO:0000313" key="1">
    <source>
        <dbReference type="EMBL" id="CCA27377.1"/>
    </source>
</evidence>
<proteinExistence type="predicted"/>